<accession>A0A8U7NZQ0</accession>
<organism evidence="6 7">
    <name type="scientific">Corvus moneduloides</name>
    <name type="common">New Caledonian crow</name>
    <dbReference type="NCBI Taxonomy" id="1196302"/>
    <lineage>
        <taxon>Eukaryota</taxon>
        <taxon>Metazoa</taxon>
        <taxon>Chordata</taxon>
        <taxon>Craniata</taxon>
        <taxon>Vertebrata</taxon>
        <taxon>Euteleostomi</taxon>
        <taxon>Archelosauria</taxon>
        <taxon>Archosauria</taxon>
        <taxon>Dinosauria</taxon>
        <taxon>Saurischia</taxon>
        <taxon>Theropoda</taxon>
        <taxon>Coelurosauria</taxon>
        <taxon>Aves</taxon>
        <taxon>Neognathae</taxon>
        <taxon>Neoaves</taxon>
        <taxon>Telluraves</taxon>
        <taxon>Australaves</taxon>
        <taxon>Passeriformes</taxon>
        <taxon>Corvoidea</taxon>
        <taxon>Corvidae</taxon>
        <taxon>Corvus</taxon>
    </lineage>
</organism>
<feature type="domain" description="MROH2B-like HEAT-repeats" evidence="3">
    <location>
        <begin position="250"/>
        <end position="765"/>
    </location>
</feature>
<reference evidence="7" key="1">
    <citation type="submission" date="2019-10" db="EMBL/GenBank/DDBJ databases">
        <title>Corvus moneduloides (New Caledonian crow) genome, bCorMon1, primary haplotype.</title>
        <authorList>
            <person name="Rutz C."/>
            <person name="Fungtammasan C."/>
            <person name="Mountcastle J."/>
            <person name="Formenti G."/>
            <person name="Chow W."/>
            <person name="Howe K."/>
            <person name="Steele M.P."/>
            <person name="Fernandes J."/>
            <person name="Gilbert M.T.P."/>
            <person name="Fedrigo O."/>
            <person name="Jarvis E.D."/>
            <person name="Gemmell N."/>
        </authorList>
    </citation>
    <scope>NUCLEOTIDE SEQUENCE [LARGE SCALE GENOMIC DNA]</scope>
</reference>
<dbReference type="Proteomes" id="UP000694553">
    <property type="component" value="Unassembled WGS sequence"/>
</dbReference>
<feature type="domain" description="Maestro/Maestro-like HEAT-repeats" evidence="5">
    <location>
        <begin position="1290"/>
        <end position="1483"/>
    </location>
</feature>
<dbReference type="Pfam" id="PF23227">
    <property type="entry name" value="HEAT_MROH2B_C"/>
    <property type="match status" value="1"/>
</dbReference>
<feature type="domain" description="MROH2B-like N-terminal HEAT-repeats" evidence="4">
    <location>
        <begin position="32"/>
        <end position="247"/>
    </location>
</feature>
<dbReference type="Pfam" id="PF23210">
    <property type="entry name" value="HEAT_Maestro_2"/>
    <property type="match status" value="1"/>
</dbReference>
<dbReference type="PANTHER" id="PTHR23120">
    <property type="entry name" value="MAESTRO-RELATED HEAT DOMAIN-CONTAINING"/>
    <property type="match status" value="1"/>
</dbReference>
<dbReference type="InterPro" id="IPR055408">
    <property type="entry name" value="HEAT_MROH2B-like"/>
</dbReference>
<reference evidence="6" key="2">
    <citation type="submission" date="2025-08" db="UniProtKB">
        <authorList>
            <consortium name="Ensembl"/>
        </authorList>
    </citation>
    <scope>IDENTIFICATION</scope>
</reference>
<reference evidence="6" key="3">
    <citation type="submission" date="2025-09" db="UniProtKB">
        <authorList>
            <consortium name="Ensembl"/>
        </authorList>
    </citation>
    <scope>IDENTIFICATION</scope>
</reference>
<dbReference type="InterPro" id="IPR056282">
    <property type="entry name" value="MROH2B-like_N_HEAT"/>
</dbReference>
<dbReference type="Gene3D" id="1.25.10.10">
    <property type="entry name" value="Leucine-rich Repeat Variant"/>
    <property type="match status" value="2"/>
</dbReference>
<dbReference type="GO" id="GO:0005737">
    <property type="term" value="C:cytoplasm"/>
    <property type="evidence" value="ECO:0007669"/>
    <property type="project" value="TreeGrafter"/>
</dbReference>
<dbReference type="Pfam" id="PF21047">
    <property type="entry name" value="HEAT_Maestro"/>
    <property type="match status" value="1"/>
</dbReference>
<dbReference type="InterPro" id="IPR055406">
    <property type="entry name" value="HEAT_Maestro"/>
</dbReference>
<dbReference type="InterPro" id="IPR048465">
    <property type="entry name" value="Maestro-like_HEAT"/>
</dbReference>
<dbReference type="Ensembl" id="ENSCMUT00000031143.1">
    <property type="protein sequence ID" value="ENSCMUP00000031892.1"/>
    <property type="gene ID" value="ENSCMUG00000018329.1"/>
</dbReference>
<dbReference type="InterPro" id="IPR016024">
    <property type="entry name" value="ARM-type_fold"/>
</dbReference>
<dbReference type="SUPFAM" id="SSF48371">
    <property type="entry name" value="ARM repeat"/>
    <property type="match status" value="3"/>
</dbReference>
<dbReference type="InterPro" id="IPR045206">
    <property type="entry name" value="Maestro_heat-like_prot"/>
</dbReference>
<keyword evidence="7" id="KW-1185">Reference proteome</keyword>
<evidence type="ECO:0000256" key="1">
    <source>
        <dbReference type="ARBA" id="ARBA00022737"/>
    </source>
</evidence>
<keyword evidence="1" id="KW-0677">Repeat</keyword>
<dbReference type="Pfam" id="PF23221">
    <property type="entry name" value="HEAT_MROH2B_1st"/>
    <property type="match status" value="1"/>
</dbReference>
<dbReference type="InterPro" id="IPR011989">
    <property type="entry name" value="ARM-like"/>
</dbReference>
<proteinExistence type="predicted"/>
<evidence type="ECO:0000313" key="6">
    <source>
        <dbReference type="Ensembl" id="ENSCMUP00000031892.1"/>
    </source>
</evidence>
<sequence>MMESRIRRLAVTLMDATTDKDPEVQEQIHDSLCSLGDADPEEILDACGEYLRQHEKLPYPFRVIVLRSMESVIRKHLGELRKGPAAAAAALASHEMTKSKVGTGEWQEAASDVLVEIGKRFLNKVMEEVLGKFQPGILPHPFVLRTFAELAAANVFGMVPFLNSILGTLLPMLGMARADPAKCALQRFSESIQEYLANLDQAPDPTIRRDAFSQEIGAAFELLFSAWLQHREAKVRLAVVAALGPMSSLLPEEKLEEQLPKLLPGILGLYKKHPEPFPISKSLCQILESSVAIGSRSLEAQLEPLLGTLLLQVGNSRREFPLWNPPLWQFPPLKSPGFPPFPGCSFPDRLLLFLLPKSESGSERVRVASLLILRQIINSAPSQLEPKKSFIVSSLKFPLQDGSNKVKRALLQLLSSMAPRGYLEQPGAEALLEFLVRQCALPPAAPPGIPEADPEDPTSDSIRSISVSTLLLLSTTVDRMSHVLWPFLLQFLIPAQFGAALTPLCRSLTFLALKNREEQPENLSFPLSFPLFPLFQVVSSQPFLGNGRGAAALRLLQALRLHPDLENLWNKEIPLLLEHLEEGSGMGSPTFQFLRESLAAIPEKSWICPLVSEMFRQLRGSDGSQLEKNFLYRSMGTALGACPSKELVRKQLQELLENARYREEAEREGLASCFGICARDHLEETLEKLEEFLKSDVFKKSLGLFSIFKDRSEAEPEKLRSGLVLCYGRVAEAAPPELLRSRLESPILENLLQLGHTKVSPARLRHGSGTAPGFLGLARHGSGIELWEFGEFWEFLEFWEFWEWDVNWEFWEFWGWDGNWEFWGSPSRRTAPRLVARLRNSRISPRSQHLGPWLKSPRARERRRAVALASALLEFFLEELHGSVSARIGVGIPGILGIFWRIFWGFFRDFFGTFWDFLGIPGILFHVPGFSRDHRDELLEALGSLKAGLENADGSVLFRTCSRVASAIGMRIPPEQLLSLLLALFEGLEDPDGNCSRAASVIINSLLRERGGILREKVPELLAVIHSRLEALEPEPLRRGLQQSVLVLALQHPGAVLRCLLGASLPFDSHTCAMWRALGTEPSLTSQILEQLLETLSREIPYKESKSFLLGSGSERVATPLPLAATCALDELMSVPEAAAAVLERFPNLFQSLLLRLGCSVGVQLPKFLQGREKRSQHGSAPRSLQPCSCALETLKAMLERAGNDDVVRDVGSAGGWELMGIPERHHDGIALLAGAMARLCGPRLPRIVRSLIPVLGSVFECQRVTSTAFLAELLNHNVVNDLILLEPLLDALTALEKDSCLLVRILALRGLGNVASGCPEKIRRHGSQLLASMVNGMDDKDDPNNLVALEAMSSLSKLLDHLEERDVQSMLLHVAIRIRPFFDSEQPDLRRSSIVLFGNLSRFGRADSEVFSEQVLNGLVTLLLHLQDPCPDVVKACKFALRMCGPCLGCEGLREMFGNHLREERGLHYGEFINDVCKFLVRAGSRSGIGNGTLGMGNWDREWDIGTLGLGRWEWEWDIGNGTLGLGLGHWDWDWDVGIGIGGLGLGHWDWDIGIGNGTLGAGMGHWEREWDIGIGNGGLGLGCWDWEWEIGIGNGTLGAGMGHWDWDWGIGSGNGTLGVGWGSGMGMGRWDRHRDIGIGNGNGTLGAISGRWDWEWECPRSPL</sequence>
<evidence type="ECO:0000259" key="4">
    <source>
        <dbReference type="Pfam" id="PF23221"/>
    </source>
</evidence>
<evidence type="ECO:0000259" key="5">
    <source>
        <dbReference type="Pfam" id="PF23227"/>
    </source>
</evidence>
<feature type="domain" description="Maestro-like HEAT-repeats" evidence="2">
    <location>
        <begin position="923"/>
        <end position="1089"/>
    </location>
</feature>
<name>A0A8U7NZQ0_CORMO</name>
<gene>
    <name evidence="6" type="primary">MROH1</name>
</gene>
<evidence type="ECO:0000259" key="3">
    <source>
        <dbReference type="Pfam" id="PF23210"/>
    </source>
</evidence>
<evidence type="ECO:0000313" key="7">
    <source>
        <dbReference type="Proteomes" id="UP000694553"/>
    </source>
</evidence>
<dbReference type="PANTHER" id="PTHR23120:SF44">
    <property type="entry name" value="MAESTRO HEAT-LIKE REPEAT-CONTAINING PROTEIN FAMILY MEMBER 1"/>
    <property type="match status" value="1"/>
</dbReference>
<evidence type="ECO:0000259" key="2">
    <source>
        <dbReference type="Pfam" id="PF21047"/>
    </source>
</evidence>
<protein>
    <submittedName>
        <fullName evidence="6">Maestro heat like repeat family member 1</fullName>
    </submittedName>
</protein>